<evidence type="ECO:0000313" key="7">
    <source>
        <dbReference type="EMBL" id="RKQ68110.1"/>
    </source>
</evidence>
<evidence type="ECO:0000256" key="1">
    <source>
        <dbReference type="ARBA" id="ARBA00004167"/>
    </source>
</evidence>
<comment type="caution">
    <text evidence="7">The sequence shown here is derived from an EMBL/GenBank/DDBJ whole genome shotgun (WGS) entry which is preliminary data.</text>
</comment>
<organism evidence="7 8">
    <name type="scientific">Oceanibaculum indicum</name>
    <dbReference type="NCBI Taxonomy" id="526216"/>
    <lineage>
        <taxon>Bacteria</taxon>
        <taxon>Pseudomonadati</taxon>
        <taxon>Pseudomonadota</taxon>
        <taxon>Alphaproteobacteria</taxon>
        <taxon>Rhodospirillales</taxon>
        <taxon>Oceanibaculaceae</taxon>
        <taxon>Oceanibaculum</taxon>
    </lineage>
</organism>
<feature type="region of interest" description="Disordered" evidence="5">
    <location>
        <begin position="1"/>
        <end position="24"/>
    </location>
</feature>
<sequence>MVEKKDTEKAVPAAPKKRPAKPRRRTGRRILLAILLLPLLLTGLLTGAVLALNTGPGRDLAERLTNDLLAGQVEIAGIDRLVPFEGISVGRITLRDTEGPWLTIERAVLDWSPFDLLDRRLTLDALTAERVSVLRQPVAGAAEDSQTTSSPFPLPVDIRLERLRIDRIELAEPVAGMAATLTAEGKASLPRDGKAIDIALDARRLDAPAAASVLLRYDATSDRVEARLTASEPENGVIAGLLDLPGRPAVEATLNAEGPLDGLTARLTASAGPEIGITADVTVEGSTDRHVTLDSRVRAGPLLPPELRAVLAEELHIALDAVVPAAGPVRIGSLTLRDGPSEIALAGTADPLSLDFDLTATATGPVERYASLAGIDLAGMLRLDATASGHPDDAEFDIRASLADAVLDGAPLPLLGNTAELTAAGRIRQKAGELQLDHVGLAGEAATLDGNATLSGNFQNVAASLALDLPDMAAAGRQAGLRMAGAASAFVNASGSWPAGITGEANLDWRNAWLEGETLGAVTAALSLDRLAQDAETGTPAAEGRLRLTASPRGLAATGETRFAVAGNRLQLDGLSLNSKALALQGALALDMERQLAAGRLKASSDDLATLAALAGQKELTPSGSIALAVELADRSGRQHAGLVLEGSGLALDATASLEKLRLEAQLADIRGTPRGPVALRAEGLEADGQRLDSLVLDADLEPQGGGFSLRAEGPELSLDSTGSIAVAKLVTLRLDRLDATVRKIALALRQPATLRYGPSLKEIVGLDLAIEEKARLTGQARLTDDAVAARLSLSGLPLALAKKLGTGPDLAGTAAAELSLQGRPADPSGDFRITLSGIALKGPAAPDLPPASATLEGRLRGGQLDANLALDRIEGAHIEARASLPVRLDLAAGTAALPPDGALSGRLEAQAELSRITLLALALGEDRLEGSLTAGLDLGGTVRDPRLSGEAELADGRYMNDMTGATLQNIAFRITGDGDSLTLRDLGAHDSTGGTLSGEGRVRFEGEGLPKVDIRLRQNRLRILNREEGTAYASGTLSLESTADDMLLTGRITVDEADIRIPNRLPPSVTVLDVREINRDARTNVDAERRREEARQARARQAEDDEDGFGPNLVRLDIAIEIPGQVYVRGRGLESEFSGRIEIAGTAAAPAITGDVSVVRGQFDFAGRRFVLDRGTIDLLPDAEGEMEIGLDILAVADVGDIQAQVAITGPVSRPDIALSSSPTLPRDEILSRILFGSSVARLNAVQAARLAQTALELTGTVSSVGMVDDLRQSLGLDTLEVDGGDVNGASVRAGRYLSEDLFVGVSQGFGAESTALLLEYKVLPNLKIESRLGAATAGDIGLIYEKRY</sequence>
<comment type="subcellular location">
    <subcellularLocation>
        <location evidence="1">Membrane</location>
        <topology evidence="1">Single-pass membrane protein</topology>
    </subcellularLocation>
</comment>
<dbReference type="EMBL" id="RBIG01000004">
    <property type="protein sequence ID" value="RKQ68110.1"/>
    <property type="molecule type" value="Genomic_DNA"/>
</dbReference>
<keyword evidence="4" id="KW-0472">Membrane</keyword>
<feature type="region of interest" description="Disordered" evidence="5">
    <location>
        <begin position="1086"/>
        <end position="1107"/>
    </location>
</feature>
<evidence type="ECO:0000256" key="5">
    <source>
        <dbReference type="SAM" id="MobiDB-lite"/>
    </source>
</evidence>
<feature type="compositionally biased region" description="Basic residues" evidence="5">
    <location>
        <begin position="15"/>
        <end position="24"/>
    </location>
</feature>
<dbReference type="Pfam" id="PF04357">
    <property type="entry name" value="TamB"/>
    <property type="match status" value="1"/>
</dbReference>
<name>A0A420WAZ0_9PROT</name>
<dbReference type="PANTHER" id="PTHR36985">
    <property type="entry name" value="TRANSLOCATION AND ASSEMBLY MODULE SUBUNIT TAMB"/>
    <property type="match status" value="1"/>
</dbReference>
<evidence type="ECO:0000256" key="4">
    <source>
        <dbReference type="ARBA" id="ARBA00023136"/>
    </source>
</evidence>
<feature type="domain" description="Translocation and assembly module TamB C-terminal" evidence="6">
    <location>
        <begin position="986"/>
        <end position="1350"/>
    </location>
</feature>
<evidence type="ECO:0000256" key="3">
    <source>
        <dbReference type="ARBA" id="ARBA00022989"/>
    </source>
</evidence>
<gene>
    <name evidence="7" type="ORF">BCL74_3429</name>
</gene>
<proteinExistence type="predicted"/>
<dbReference type="GO" id="GO:0009306">
    <property type="term" value="P:protein secretion"/>
    <property type="evidence" value="ECO:0007669"/>
    <property type="project" value="InterPro"/>
</dbReference>
<evidence type="ECO:0000256" key="2">
    <source>
        <dbReference type="ARBA" id="ARBA00022692"/>
    </source>
</evidence>
<keyword evidence="2" id="KW-0812">Transmembrane</keyword>
<dbReference type="RefSeq" id="WP_121221887.1">
    <property type="nucleotide sequence ID" value="NZ_RBIG01000004.1"/>
</dbReference>
<dbReference type="InterPro" id="IPR007452">
    <property type="entry name" value="TamB_C"/>
</dbReference>
<dbReference type="OrthoDB" id="7784409at2"/>
<dbReference type="Proteomes" id="UP000277424">
    <property type="component" value="Unassembled WGS sequence"/>
</dbReference>
<dbReference type="PANTHER" id="PTHR36985:SF1">
    <property type="entry name" value="TRANSLOCATION AND ASSEMBLY MODULE SUBUNIT TAMB"/>
    <property type="match status" value="1"/>
</dbReference>
<accession>A0A420WAZ0</accession>
<protein>
    <submittedName>
        <fullName evidence="7">Translocation and assembly module TamB</fullName>
    </submittedName>
</protein>
<dbReference type="GO" id="GO:0005886">
    <property type="term" value="C:plasma membrane"/>
    <property type="evidence" value="ECO:0007669"/>
    <property type="project" value="InterPro"/>
</dbReference>
<evidence type="ECO:0000259" key="6">
    <source>
        <dbReference type="Pfam" id="PF04357"/>
    </source>
</evidence>
<feature type="compositionally biased region" description="Basic and acidic residues" evidence="5">
    <location>
        <begin position="1086"/>
        <end position="1103"/>
    </location>
</feature>
<reference evidence="7 8" key="1">
    <citation type="submission" date="2018-10" db="EMBL/GenBank/DDBJ databases">
        <title>Comparative analysis of microorganisms from saline springs in Andes Mountain Range, Colombia.</title>
        <authorList>
            <person name="Rubin E."/>
        </authorList>
    </citation>
    <scope>NUCLEOTIDE SEQUENCE [LARGE SCALE GENOMIC DNA]</scope>
    <source>
        <strain evidence="7 8">USBA 36</strain>
    </source>
</reference>
<keyword evidence="3" id="KW-1133">Transmembrane helix</keyword>
<evidence type="ECO:0000313" key="8">
    <source>
        <dbReference type="Proteomes" id="UP000277424"/>
    </source>
</evidence>